<keyword evidence="3" id="KW-1185">Reference proteome</keyword>
<proteinExistence type="predicted"/>
<evidence type="ECO:0000313" key="3">
    <source>
        <dbReference type="Proteomes" id="UP000536711"/>
    </source>
</evidence>
<organism evidence="2 3">
    <name type="scientific">Fusarium acutatum</name>
    <dbReference type="NCBI Taxonomy" id="78861"/>
    <lineage>
        <taxon>Eukaryota</taxon>
        <taxon>Fungi</taxon>
        <taxon>Dikarya</taxon>
        <taxon>Ascomycota</taxon>
        <taxon>Pezizomycotina</taxon>
        <taxon>Sordariomycetes</taxon>
        <taxon>Hypocreomycetidae</taxon>
        <taxon>Hypocreales</taxon>
        <taxon>Nectriaceae</taxon>
        <taxon>Fusarium</taxon>
        <taxon>Fusarium fujikuroi species complex</taxon>
    </lineage>
</organism>
<evidence type="ECO:0000313" key="2">
    <source>
        <dbReference type="EMBL" id="KAF4417805.1"/>
    </source>
</evidence>
<feature type="region of interest" description="Disordered" evidence="1">
    <location>
        <begin position="369"/>
        <end position="388"/>
    </location>
</feature>
<dbReference type="OrthoDB" id="5081713at2759"/>
<accession>A0A8H4JC65</accession>
<sequence length="697" mass="79722">MDATSDKKTRKETWKRHKLFDRGFFYDDEISTNGLPDHVEALRKSILPFACDDFGQEFSGRDEELANQATDLTNREVDEEEWKYRFFRDNFFKQLEESNSASKSSWDHQIVFDANSRWVIFNPKENRLGSAMPDRLRNESAPQPDFAFYFPIHRPPANSPIPLETDQKLAMFSLSALRDLYVHGLRPSPFDPFQKNLRQTYLKCFPWLVVECKPKTGANGLIRQKKEEVYCQAVNGSGCAVRLNEIAALHETKLPDQVHISPIPAVTTVGPEVKVWITYLTENSMAYRCDTEKERQRTGKGYMMQCIWDGDMRNSHDIAKFRLILQNIYAWATAKFRPLLAEYLDQWDYINSDAFLNAKRAAVAFRKEEMESRSRQQSPEADETPTKQLNRTIDAMMSLNLNEAVTPNSNRDKSPASACSTPQSGLRRSARIKAMRDAQLSPDLTSQLERSALRLQETIAAGPSKRRYRGTKFLAGPIEVEVDGITSDEYDEVEENDESDEKILVWDDTRRKMLHLLIILAIGASLSASRAVEYGRFREHHDAFTGSPKTAQFDVTNTSSPLEAPTPCPQLYNIQHTASPATDAKLHETKEIPFPTQDWHGLRVPNYTDLYLNYTEPVHCIRDWKPIGFYGYMTWLVSLIIMVQGVLDSLKEKNISVMESYLGACQRGIFHHFGYPGLHGVLGVRKESSDCGRFLCC</sequence>
<protein>
    <submittedName>
        <fullName evidence="2">Uncharacterized protein</fullName>
    </submittedName>
</protein>
<gene>
    <name evidence="2" type="ORF">FACUT_12034</name>
</gene>
<feature type="compositionally biased region" description="Polar residues" evidence="1">
    <location>
        <begin position="417"/>
        <end position="426"/>
    </location>
</feature>
<dbReference type="AlphaFoldDB" id="A0A8H4JC65"/>
<dbReference type="EMBL" id="JAADJF010000419">
    <property type="protein sequence ID" value="KAF4417805.1"/>
    <property type="molecule type" value="Genomic_DNA"/>
</dbReference>
<reference evidence="2 3" key="1">
    <citation type="submission" date="2020-01" db="EMBL/GenBank/DDBJ databases">
        <title>Identification and distribution of gene clusters putatively required for synthesis of sphingolipid metabolism inhibitors in phylogenetically diverse species of the filamentous fungus Fusarium.</title>
        <authorList>
            <person name="Kim H.-S."/>
            <person name="Busman M."/>
            <person name="Brown D.W."/>
            <person name="Divon H."/>
            <person name="Uhlig S."/>
            <person name="Proctor R.H."/>
        </authorList>
    </citation>
    <scope>NUCLEOTIDE SEQUENCE [LARGE SCALE GENOMIC DNA]</scope>
    <source>
        <strain evidence="2 3">NRRL 13308</strain>
    </source>
</reference>
<comment type="caution">
    <text evidence="2">The sequence shown here is derived from an EMBL/GenBank/DDBJ whole genome shotgun (WGS) entry which is preliminary data.</text>
</comment>
<feature type="region of interest" description="Disordered" evidence="1">
    <location>
        <begin position="405"/>
        <end position="428"/>
    </location>
</feature>
<dbReference type="Proteomes" id="UP000536711">
    <property type="component" value="Unassembled WGS sequence"/>
</dbReference>
<name>A0A8H4JC65_9HYPO</name>
<evidence type="ECO:0000256" key="1">
    <source>
        <dbReference type="SAM" id="MobiDB-lite"/>
    </source>
</evidence>